<evidence type="ECO:0000256" key="2">
    <source>
        <dbReference type="ARBA" id="ARBA00007249"/>
    </source>
</evidence>
<evidence type="ECO:0000313" key="11">
    <source>
        <dbReference type="EMBL" id="PWZ12914.1"/>
    </source>
</evidence>
<dbReference type="CDD" id="cd03688">
    <property type="entry name" value="eIF2_gamma_II"/>
    <property type="match status" value="1"/>
</dbReference>
<dbReference type="PROSITE" id="PS51722">
    <property type="entry name" value="G_TR_2"/>
    <property type="match status" value="1"/>
</dbReference>
<organism evidence="11 12">
    <name type="scientific">Zea mays</name>
    <name type="common">Maize</name>
    <dbReference type="NCBI Taxonomy" id="4577"/>
    <lineage>
        <taxon>Eukaryota</taxon>
        <taxon>Viridiplantae</taxon>
        <taxon>Streptophyta</taxon>
        <taxon>Embryophyta</taxon>
        <taxon>Tracheophyta</taxon>
        <taxon>Spermatophyta</taxon>
        <taxon>Magnoliopsida</taxon>
        <taxon>Liliopsida</taxon>
        <taxon>Poales</taxon>
        <taxon>Poaceae</taxon>
        <taxon>PACMAD clade</taxon>
        <taxon>Panicoideae</taxon>
        <taxon>Andropogonodae</taxon>
        <taxon>Andropogoneae</taxon>
        <taxon>Tripsacinae</taxon>
        <taxon>Zea</taxon>
    </lineage>
</organism>
<evidence type="ECO:0000256" key="4">
    <source>
        <dbReference type="ARBA" id="ARBA00022540"/>
    </source>
</evidence>
<dbReference type="FunFam" id="2.40.30.10:FF:000011">
    <property type="entry name" value="Eukaryotic translation initiation factor 2 subunit gamma"/>
    <property type="match status" value="1"/>
</dbReference>
<name>A0A3L6DW13_MAIZE</name>
<evidence type="ECO:0000259" key="10">
    <source>
        <dbReference type="PROSITE" id="PS51722"/>
    </source>
</evidence>
<dbReference type="InterPro" id="IPR044127">
    <property type="entry name" value="eIF2g_dom_2"/>
</dbReference>
<comment type="catalytic activity">
    <reaction evidence="9">
        <text>GTP + H2O = GDP + phosphate + H(+)</text>
        <dbReference type="Rhea" id="RHEA:19669"/>
        <dbReference type="ChEBI" id="CHEBI:15377"/>
        <dbReference type="ChEBI" id="CHEBI:15378"/>
        <dbReference type="ChEBI" id="CHEBI:37565"/>
        <dbReference type="ChEBI" id="CHEBI:43474"/>
        <dbReference type="ChEBI" id="CHEBI:58189"/>
        <dbReference type="EC" id="3.6.5.3"/>
    </reaction>
</comment>
<evidence type="ECO:0000256" key="3">
    <source>
        <dbReference type="ARBA" id="ARBA00011986"/>
    </source>
</evidence>
<keyword evidence="6" id="KW-0378">Hydrolase</keyword>
<dbReference type="InterPro" id="IPR015256">
    <property type="entry name" value="eIF2g_C"/>
</dbReference>
<dbReference type="AlphaFoldDB" id="A0A3L6DW13"/>
<evidence type="ECO:0000256" key="5">
    <source>
        <dbReference type="ARBA" id="ARBA00022741"/>
    </source>
</evidence>
<dbReference type="GO" id="GO:0000049">
    <property type="term" value="F:tRNA binding"/>
    <property type="evidence" value="ECO:0007669"/>
    <property type="project" value="InterPro"/>
</dbReference>
<dbReference type="SUPFAM" id="SSF50447">
    <property type="entry name" value="Translation proteins"/>
    <property type="match status" value="1"/>
</dbReference>
<comment type="function">
    <text evidence="1">This protein promotes the GTP-dependent binding of aminoacyl-tRNA to the A-site of ribosomes during protein biosynthesis.</text>
</comment>
<dbReference type="GO" id="GO:0003924">
    <property type="term" value="F:GTPase activity"/>
    <property type="evidence" value="ECO:0007669"/>
    <property type="project" value="InterPro"/>
</dbReference>
<evidence type="ECO:0000256" key="9">
    <source>
        <dbReference type="ARBA" id="ARBA00048107"/>
    </source>
</evidence>
<dbReference type="EMBL" id="NCVQ01000008">
    <property type="protein sequence ID" value="PWZ12914.1"/>
    <property type="molecule type" value="Genomic_DNA"/>
</dbReference>
<dbReference type="InterPro" id="IPR050543">
    <property type="entry name" value="eIF2G"/>
</dbReference>
<dbReference type="SUPFAM" id="SSF50465">
    <property type="entry name" value="EF-Tu/eEF-1alpha/eIF2-gamma C-terminal domain"/>
    <property type="match status" value="1"/>
</dbReference>
<keyword evidence="8" id="KW-0342">GTP-binding</keyword>
<evidence type="ECO:0000256" key="1">
    <source>
        <dbReference type="ARBA" id="ARBA00003982"/>
    </source>
</evidence>
<dbReference type="SUPFAM" id="SSF52540">
    <property type="entry name" value="P-loop containing nucleoside triphosphate hydrolases"/>
    <property type="match status" value="1"/>
</dbReference>
<dbReference type="Gene3D" id="3.40.50.300">
    <property type="entry name" value="P-loop containing nucleotide triphosphate hydrolases"/>
    <property type="match status" value="1"/>
</dbReference>
<comment type="caution">
    <text evidence="11">The sequence shown here is derived from an EMBL/GenBank/DDBJ whole genome shotgun (WGS) entry which is preliminary data.</text>
</comment>
<dbReference type="CDD" id="cd01888">
    <property type="entry name" value="eIF2_gamma"/>
    <property type="match status" value="1"/>
</dbReference>
<comment type="similarity">
    <text evidence="2">Belongs to the TRAFAC class translation factor GTPase superfamily. Classic translation factor GTPase family. EF-Tu/EF-1A subfamily.</text>
</comment>
<dbReference type="PRINTS" id="PR00315">
    <property type="entry name" value="ELONGATNFCT"/>
</dbReference>
<dbReference type="EC" id="3.6.5.3" evidence="3"/>
<dbReference type="FunFam" id="3.40.50.300:FF:000065">
    <property type="entry name" value="Eukaryotic translation initiation factor 2 subunit gamma"/>
    <property type="match status" value="1"/>
</dbReference>
<dbReference type="GO" id="GO:0003743">
    <property type="term" value="F:translation initiation factor activity"/>
    <property type="evidence" value="ECO:0007669"/>
    <property type="project" value="UniProtKB-KW"/>
</dbReference>
<dbReference type="ExpressionAtlas" id="A0A3L6DW13">
    <property type="expression patterns" value="baseline and differential"/>
</dbReference>
<dbReference type="InterPro" id="IPR009001">
    <property type="entry name" value="Transl_elong_EF1A/Init_IF2_C"/>
</dbReference>
<dbReference type="Gene3D" id="2.40.30.10">
    <property type="entry name" value="Translation factors"/>
    <property type="match status" value="2"/>
</dbReference>
<gene>
    <name evidence="11" type="primary">eIF-2gamma_1</name>
    <name evidence="11" type="ORF">Zm00014a_042445</name>
</gene>
<dbReference type="PANTHER" id="PTHR42854">
    <property type="entry name" value="EUKARYOTIC TRANSLATION INITIATION FACTOR 2 SUBUNIT 3 FAMILY MEMBER"/>
    <property type="match status" value="1"/>
</dbReference>
<dbReference type="PANTHER" id="PTHR42854:SF3">
    <property type="entry name" value="EUKARYOTIC TRANSLATION INITIATION FACTOR 2 SUBUNIT 3-RELATED"/>
    <property type="match status" value="1"/>
</dbReference>
<accession>A0A3L6DW13</accession>
<keyword evidence="4 11" id="KW-0396">Initiation factor</keyword>
<dbReference type="InterPro" id="IPR027417">
    <property type="entry name" value="P-loop_NTPase"/>
</dbReference>
<dbReference type="GO" id="GO:0005525">
    <property type="term" value="F:GTP binding"/>
    <property type="evidence" value="ECO:0007669"/>
    <property type="project" value="UniProtKB-KW"/>
</dbReference>
<evidence type="ECO:0000256" key="8">
    <source>
        <dbReference type="ARBA" id="ARBA00023134"/>
    </source>
</evidence>
<dbReference type="InterPro" id="IPR000795">
    <property type="entry name" value="T_Tr_GTP-bd_dom"/>
</dbReference>
<feature type="domain" description="Tr-type G" evidence="10">
    <location>
        <begin position="117"/>
        <end position="326"/>
    </location>
</feature>
<keyword evidence="5" id="KW-0547">Nucleotide-binding</keyword>
<dbReference type="Pfam" id="PF00009">
    <property type="entry name" value="GTP_EFTU"/>
    <property type="match status" value="1"/>
</dbReference>
<keyword evidence="7" id="KW-0648">Protein biosynthesis</keyword>
<evidence type="ECO:0000256" key="6">
    <source>
        <dbReference type="ARBA" id="ARBA00022801"/>
    </source>
</evidence>
<reference evidence="11 12" key="1">
    <citation type="journal article" date="2018" name="Nat. Genet.">
        <title>Extensive intraspecific gene order and gene structural variations between Mo17 and other maize genomes.</title>
        <authorList>
            <person name="Sun S."/>
            <person name="Zhou Y."/>
            <person name="Chen J."/>
            <person name="Shi J."/>
            <person name="Zhao H."/>
            <person name="Zhao H."/>
            <person name="Song W."/>
            <person name="Zhang M."/>
            <person name="Cui Y."/>
            <person name="Dong X."/>
            <person name="Liu H."/>
            <person name="Ma X."/>
            <person name="Jiao Y."/>
            <person name="Wang B."/>
            <person name="Wei X."/>
            <person name="Stein J.C."/>
            <person name="Glaubitz J.C."/>
            <person name="Lu F."/>
            <person name="Yu G."/>
            <person name="Liang C."/>
            <person name="Fengler K."/>
            <person name="Li B."/>
            <person name="Rafalski A."/>
            <person name="Schnable P.S."/>
            <person name="Ware D.H."/>
            <person name="Buckler E.S."/>
            <person name="Lai J."/>
        </authorList>
    </citation>
    <scope>NUCLEOTIDE SEQUENCE [LARGE SCALE GENOMIC DNA]</scope>
    <source>
        <strain evidence="12">cv. Missouri 17</strain>
        <tissue evidence="11">Seedling</tissue>
    </source>
</reference>
<evidence type="ECO:0000256" key="7">
    <source>
        <dbReference type="ARBA" id="ARBA00022917"/>
    </source>
</evidence>
<proteinExistence type="inferred from homology"/>
<evidence type="ECO:0000313" key="12">
    <source>
        <dbReference type="Proteomes" id="UP000251960"/>
    </source>
</evidence>
<dbReference type="Proteomes" id="UP000251960">
    <property type="component" value="Chromosome 7"/>
</dbReference>
<sequence>MAAAGRFSGISPSFALPVFRSERVFVSGGSSSSRGVTGAGAVPRAVVFLVPGVVGGCARRFNIWSCRCSQVMDWWHLLVVAGLRLPKMARRGLMEQDLSKLDVTKLHPLSPEVISRQATINMGTIGHVAHGKSTVVKAISGVQTVRFKNELERNITIKLGYANAKIYKCEDDRCPRPMCYKAYGSGKEDSPLCDVPGFENTRMKLLRHVSFVDCPGHDILMATMLNGAAIMDGALLLIAANESCPQPQTSEHLAAVEIMRLQHIIILQNKIDLIQESAAMNQHEAIQKFIQGTIAEGAPVVPISAQLKYNIDVICEYLVKKIPIPERNFTSPPNMIVIRSFDGVLRVNQKIEVRPGIVMKDETGNIKCTPIYSRIVSLYAEQNELQFAVPGGLIGVGTTMDPTLTRADRLVGQVLGEVGSLPDVYVELEINFFLLRRLLGVRTKGTEKAGKVSKLTKGEILMLNIGSMSTGARVVAVKNDLAKLQLTAPVCTSRGEKVALSRRVEKHWRLIGWGQIQAGTTLEVPACPV</sequence>
<dbReference type="CDD" id="cd15490">
    <property type="entry name" value="eIF2_gamma_III"/>
    <property type="match status" value="1"/>
</dbReference>
<protein>
    <recommendedName>
        <fullName evidence="3">protein-synthesizing GTPase</fullName>
        <ecNumber evidence="3">3.6.5.3</ecNumber>
    </recommendedName>
</protein>
<dbReference type="InterPro" id="IPR044128">
    <property type="entry name" value="eIF2g_GTP-bd"/>
</dbReference>
<dbReference type="Pfam" id="PF09173">
    <property type="entry name" value="eIF2_C"/>
    <property type="match status" value="1"/>
</dbReference>
<dbReference type="InterPro" id="IPR009000">
    <property type="entry name" value="Transl_B-barrel_sf"/>
</dbReference>